<proteinExistence type="predicted"/>
<evidence type="ECO:0000313" key="2">
    <source>
        <dbReference type="Proteomes" id="UP000015104"/>
    </source>
</evidence>
<dbReference type="Proteomes" id="UP000015104">
    <property type="component" value="Unassembled WGS sequence"/>
</dbReference>
<name>T1KF93_TETUR</name>
<protein>
    <submittedName>
        <fullName evidence="1">Uncharacterized protein</fullName>
    </submittedName>
</protein>
<dbReference type="EnsemblMetazoa" id="tetur10g02310.1">
    <property type="protein sequence ID" value="tetur10g02310.1"/>
    <property type="gene ID" value="tetur10g02310"/>
</dbReference>
<dbReference type="AlphaFoldDB" id="T1KF93"/>
<reference evidence="2" key="1">
    <citation type="submission" date="2011-08" db="EMBL/GenBank/DDBJ databases">
        <authorList>
            <person name="Rombauts S."/>
        </authorList>
    </citation>
    <scope>NUCLEOTIDE SEQUENCE</scope>
    <source>
        <strain evidence="2">London</strain>
    </source>
</reference>
<reference evidence="1" key="2">
    <citation type="submission" date="2015-06" db="UniProtKB">
        <authorList>
            <consortium name="EnsemblMetazoa"/>
        </authorList>
    </citation>
    <scope>IDENTIFICATION</scope>
</reference>
<accession>T1KF93</accession>
<evidence type="ECO:0000313" key="1">
    <source>
        <dbReference type="EnsemblMetazoa" id="tetur10g02310.1"/>
    </source>
</evidence>
<dbReference type="HOGENOM" id="CLU_3016824_0_0_1"/>
<sequence length="56" mass="6242">MSLIDSIVISCLNHNEMLNLLIGSQLWNEQSKCTNAIQFTPTQSSNQQAMLTSETN</sequence>
<organism evidence="1 2">
    <name type="scientific">Tetranychus urticae</name>
    <name type="common">Two-spotted spider mite</name>
    <dbReference type="NCBI Taxonomy" id="32264"/>
    <lineage>
        <taxon>Eukaryota</taxon>
        <taxon>Metazoa</taxon>
        <taxon>Ecdysozoa</taxon>
        <taxon>Arthropoda</taxon>
        <taxon>Chelicerata</taxon>
        <taxon>Arachnida</taxon>
        <taxon>Acari</taxon>
        <taxon>Acariformes</taxon>
        <taxon>Trombidiformes</taxon>
        <taxon>Prostigmata</taxon>
        <taxon>Eleutherengona</taxon>
        <taxon>Raphignathae</taxon>
        <taxon>Tetranychoidea</taxon>
        <taxon>Tetranychidae</taxon>
        <taxon>Tetranychus</taxon>
    </lineage>
</organism>
<keyword evidence="2" id="KW-1185">Reference proteome</keyword>
<dbReference type="EMBL" id="CAEY01000034">
    <property type="status" value="NOT_ANNOTATED_CDS"/>
    <property type="molecule type" value="Genomic_DNA"/>
</dbReference>